<keyword evidence="4" id="KW-1185">Reference proteome</keyword>
<protein>
    <submittedName>
        <fullName evidence="3">SWIM zinc finger</fullName>
    </submittedName>
</protein>
<dbReference type="GeneID" id="97669968"/>
<dbReference type="AlphaFoldDB" id="A0A0M7A826"/>
<proteinExistence type="predicted"/>
<gene>
    <name evidence="3" type="ORF">LA5096_02593</name>
</gene>
<dbReference type="Pfam" id="PF04434">
    <property type="entry name" value="SWIM"/>
    <property type="match status" value="1"/>
</dbReference>
<keyword evidence="1" id="KW-0862">Zinc</keyword>
<evidence type="ECO:0000313" key="3">
    <source>
        <dbReference type="EMBL" id="CTQ70602.1"/>
    </source>
</evidence>
<keyword evidence="1" id="KW-0863">Zinc-finger</keyword>
<dbReference type="PROSITE" id="PS50966">
    <property type="entry name" value="ZF_SWIM"/>
    <property type="match status" value="1"/>
</dbReference>
<evidence type="ECO:0000313" key="4">
    <source>
        <dbReference type="Proteomes" id="UP000049983"/>
    </source>
</evidence>
<dbReference type="STRING" id="311410.LA5095_01338"/>
<dbReference type="OrthoDB" id="7821105at2"/>
<organism evidence="3 4">
    <name type="scientific">Roseibium album</name>
    <dbReference type="NCBI Taxonomy" id="311410"/>
    <lineage>
        <taxon>Bacteria</taxon>
        <taxon>Pseudomonadati</taxon>
        <taxon>Pseudomonadota</taxon>
        <taxon>Alphaproteobacteria</taxon>
        <taxon>Hyphomicrobiales</taxon>
        <taxon>Stappiaceae</taxon>
        <taxon>Roseibium</taxon>
    </lineage>
</organism>
<dbReference type="RefSeq" id="WP_055113274.1">
    <property type="nucleotide sequence ID" value="NZ_CXWA01000001.1"/>
</dbReference>
<dbReference type="InterPro" id="IPR007527">
    <property type="entry name" value="Znf_SWIM"/>
</dbReference>
<evidence type="ECO:0000259" key="2">
    <source>
        <dbReference type="PROSITE" id="PS50966"/>
    </source>
</evidence>
<keyword evidence="1" id="KW-0479">Metal-binding</keyword>
<sequence>MSAIDRTYRYARASAYLTGTDASRLSLTSDSTTAFDGFKRFLEARALIPDISAKGLRAVSEVVAARYYVPPTMLAKTLREADPVATVSPGAVRFEGFSSCCSAYARMDLNEGALDVSFRRNGTTNVDFGQELRGALANVGANAELRLSIEENAVGITRNNRTIVEKKVPLPSRWIKGFAEVQVVMANMRPTFRLPRVAAQRFLRALPRGKNDQVQFVSVRGGAAQLSARPNDGSIPLRGSHRLRVLEPLVGRSEGLEVFASDATGASAWALDFGVQRFWLVLNADPWRGFSGDGGTLSGMAKSGADAVSALRAQLNWQDQIDVSSLATATGHTPQMVESALAELAARGLVGFDLSRNGYFHRVLPFDLEQLDDLNPRLKAAIELLDDGAVKLTTAGADVTSQGIVHSVNQSDEGWRCTCPWFAKHGRKRGPCKHVLAVEMQLEKQA</sequence>
<dbReference type="Proteomes" id="UP000049983">
    <property type="component" value="Unassembled WGS sequence"/>
</dbReference>
<name>A0A0M7A826_9HYPH</name>
<evidence type="ECO:0000256" key="1">
    <source>
        <dbReference type="PROSITE-ProRule" id="PRU00325"/>
    </source>
</evidence>
<accession>A0A0M7A826</accession>
<dbReference type="GO" id="GO:0008270">
    <property type="term" value="F:zinc ion binding"/>
    <property type="evidence" value="ECO:0007669"/>
    <property type="project" value="UniProtKB-KW"/>
</dbReference>
<reference evidence="4" key="1">
    <citation type="submission" date="2015-07" db="EMBL/GenBank/DDBJ databases">
        <authorList>
            <person name="Rodrigo-Torres Lidia"/>
            <person name="Arahal R.David."/>
        </authorList>
    </citation>
    <scope>NUCLEOTIDE SEQUENCE [LARGE SCALE GENOMIC DNA]</scope>
    <source>
        <strain evidence="4">CECT 5096</strain>
    </source>
</reference>
<feature type="domain" description="SWIM-type" evidence="2">
    <location>
        <begin position="402"/>
        <end position="443"/>
    </location>
</feature>
<dbReference type="EMBL" id="CXWC01000010">
    <property type="protein sequence ID" value="CTQ70602.1"/>
    <property type="molecule type" value="Genomic_DNA"/>
</dbReference>